<dbReference type="InterPro" id="IPR052227">
    <property type="entry name" value="Arf-Rho-GAP_ANK-PH_domain"/>
</dbReference>
<dbReference type="Gene3D" id="2.30.29.30">
    <property type="entry name" value="Pleckstrin-homology domain (PH domain)/Phosphotyrosine-binding domain (PTB)"/>
    <property type="match status" value="2"/>
</dbReference>
<dbReference type="Pfam" id="PF01412">
    <property type="entry name" value="ArfGap"/>
    <property type="match status" value="1"/>
</dbReference>
<dbReference type="SMART" id="SM00233">
    <property type="entry name" value="PH"/>
    <property type="match status" value="3"/>
</dbReference>
<accession>A0A7J6BTV6</accession>
<dbReference type="PRINTS" id="PR00405">
    <property type="entry name" value="REVINTRACTNG"/>
</dbReference>
<dbReference type="PROSITE" id="PS50003">
    <property type="entry name" value="PH_DOMAIN"/>
    <property type="match status" value="1"/>
</dbReference>
<feature type="transmembrane region" description="Helical" evidence="11">
    <location>
        <begin position="143"/>
        <end position="160"/>
    </location>
</feature>
<feature type="transmembrane region" description="Helical" evidence="11">
    <location>
        <begin position="461"/>
        <end position="482"/>
    </location>
</feature>
<gene>
    <name evidence="16" type="ORF">G5714_020201</name>
</gene>
<evidence type="ECO:0000256" key="6">
    <source>
        <dbReference type="ARBA" id="ARBA00039897"/>
    </source>
</evidence>
<dbReference type="GO" id="GO:0022857">
    <property type="term" value="F:transmembrane transporter activity"/>
    <property type="evidence" value="ECO:0007669"/>
    <property type="project" value="InterPro"/>
</dbReference>
<keyword evidence="3 11" id="KW-1133">Transmembrane helix</keyword>
<reference evidence="16 17" key="1">
    <citation type="submission" date="2020-04" db="EMBL/GenBank/DDBJ databases">
        <title>Chromosome-level genome assembly of a cyprinid fish Onychostoma macrolepis by integration of Nanopore Sequencing, Bionano and Hi-C technology.</title>
        <authorList>
            <person name="Wang D."/>
        </authorList>
    </citation>
    <scope>NUCLEOTIDE SEQUENCE [LARGE SCALE GENOMIC DNA]</scope>
    <source>
        <strain evidence="16">SWU-2019</strain>
        <tissue evidence="16">Muscle</tissue>
    </source>
</reference>
<feature type="transmembrane region" description="Helical" evidence="11">
    <location>
        <begin position="403"/>
        <end position="419"/>
    </location>
</feature>
<keyword evidence="9" id="KW-0862">Zinc</keyword>
<dbReference type="EMBL" id="JAAMOB010000021">
    <property type="protein sequence ID" value="KAF4098171.1"/>
    <property type="molecule type" value="Genomic_DNA"/>
</dbReference>
<dbReference type="InterPro" id="IPR001849">
    <property type="entry name" value="PH_domain"/>
</dbReference>
<evidence type="ECO:0000256" key="3">
    <source>
        <dbReference type="ARBA" id="ARBA00022989"/>
    </source>
</evidence>
<evidence type="ECO:0000259" key="15">
    <source>
        <dbReference type="PROSITE" id="PS50850"/>
    </source>
</evidence>
<feature type="transmembrane region" description="Helical" evidence="11">
    <location>
        <begin position="488"/>
        <end position="508"/>
    </location>
</feature>
<feature type="region of interest" description="Disordered" evidence="10">
    <location>
        <begin position="723"/>
        <end position="770"/>
    </location>
</feature>
<dbReference type="InterPro" id="IPR037278">
    <property type="entry name" value="ARFGAP/RecO"/>
</dbReference>
<dbReference type="GO" id="GO:0009925">
    <property type="term" value="C:basal plasma membrane"/>
    <property type="evidence" value="ECO:0007669"/>
    <property type="project" value="UniProtKB-SubCell"/>
</dbReference>
<feature type="domain" description="Arf-GAP" evidence="13">
    <location>
        <begin position="963"/>
        <end position="1087"/>
    </location>
</feature>
<sequence length="1525" mass="170069">MGFADLLDEVGGFGRFQIIHVTLLSIPGLLMASQNLLNNFTAGVPEHHCRIPNITAALNESAAAILRAFIPLDSSLTPSRCTRFTDAQWHLLTDKPSHTNTTELQTEACAEGWTYDKTEFISSIVSEWDLVCTLRPLKQMSQTIYMGGVLTGAIIFGGLSDKFGRKAMLIWSYFQLAVLGTFTALSPSYVVYCILRFLTGMSVSGVILNAVSLKVEWIPTKARTLVGTISSFFFTFGQMILAGVAYSLKDWRKIQVAVCLPFFIFFFYSWWYSESARWLVLNGRSEEALKHLHHVAKINGKPEMTEKITLEVLESHMQKEIQSSKSIYTVFDLLKTPTMRKISMCLMVVWFSTSFAYYGLAMDLQKFGVNIYLMQIIFGAVDFPAKLVALLMLSFLGRRTTQGTCLIMSALVIFANIFVPKDMQITRTALAVIGKGFTSASFTCIYLFTGELYPTVIRQTGMGFVSMMARIGSMAAPAVLILDEVLPALPSIVYGGSAVLAGFIAFFLPETLNIPLPDTIEDVEENREKKSQSLKEQVQSEALALQNIKQSGGTSDKPVRLAATSSFLNKNITKMSVSDPPDIIPVPKPRSRYLLGVGVQQLSSSERNGQKLPCPDVTADTQTKSEVETDIKHEVSVDDSSIFAPPDPQHVKTSCSETPPWPDSLSSTSSSPDAAGASDSVFSDDFSVTPDLLSNDLHNSNNNSFTDQVIDLQTEICTNGEIHQVPKVPKSQDLQNKPDRPNKPRAATIRVSRKKQTLSGPRQKADTSHSECAVAQSSWLDVWKGRKHNVLWVTLDGHVMSMWKKRTDKFTEYVFHVTSITNIREQDQGRFSIYLQKKHFEFMAHSEVVRERWLMSLYATRGRELITAPKQHGPLIMKDPRKKVYTAICGYSLWIYSSKEDFSVGLGMMCVSMNIASVKATGRHSFSLITPYRTFNFSADSAKEMTMWLERLNEVIRGALSYSEVAHRLWSSPFNKVCADCGAANPEWASVNLLVVICEACAGAHRSMGSNRSKVRGLKLDNKVWTEPLIQLFVLYGNKAASSVWAHNIPPTEQISPDVSPDQRLEFILAKYCKGLYCKAHPLAANQKLLDQRLREVVCGANVEETLSLLCSGARVSCSTTDPELHSAISEAESAGQALQTELLRHNEFVESPDFEQTRHSEEQIEELHGKLDEERFLFSQENESAACDVLDLTEVISVFDCSAGQTHEFEVLSLTDRLICRADGRDALLSHMLHIMKIVPAGAVVDEDLLGVCAVSRASIREGAALQCAEVWCTLQDGEMSIHTQHSSTDTLTLDSQTRCHLQRSENCILLEFPDRTLHVQFELEHSCLRWHELVQRALRSTTDGPQRSGSVPCSIDRCISHITQHGLKVEGLYRRCGVAPQISKLVDALSVSPRGTLLETDELSILDISGALKQILRQSSELIPNAHKPLWLKAAVLSDEKQRLQMYRKLLKQLPPDNRVTLTALCGHLHTVQMHSQENRMTAHNLALIFVVTLFQELAMNAALVQLTKELILRHREIFMEPQ</sequence>
<dbReference type="PROSITE" id="PS50238">
    <property type="entry name" value="RHOGAP"/>
    <property type="match status" value="1"/>
</dbReference>
<feature type="domain" description="Major facilitator superfamily (MFS) profile" evidence="15">
    <location>
        <begin position="59"/>
        <end position="513"/>
    </location>
</feature>
<feature type="domain" description="PH" evidence="12">
    <location>
        <begin position="868"/>
        <end position="957"/>
    </location>
</feature>
<evidence type="ECO:0000256" key="10">
    <source>
        <dbReference type="SAM" id="MobiDB-lite"/>
    </source>
</evidence>
<evidence type="ECO:0000259" key="14">
    <source>
        <dbReference type="PROSITE" id="PS50238"/>
    </source>
</evidence>
<dbReference type="PANTHER" id="PTHR45899">
    <property type="entry name" value="RHO GTPASE ACTIVATING PROTEIN AT 15B, ISOFORM C"/>
    <property type="match status" value="1"/>
</dbReference>
<feature type="transmembrane region" description="Helical" evidence="11">
    <location>
        <begin position="425"/>
        <end position="449"/>
    </location>
</feature>
<dbReference type="FunFam" id="1.20.1250.20:FF:000023">
    <property type="entry name" value="Solute carrier family 22 member 6"/>
    <property type="match status" value="1"/>
</dbReference>
<dbReference type="GO" id="GO:0007165">
    <property type="term" value="P:signal transduction"/>
    <property type="evidence" value="ECO:0007669"/>
    <property type="project" value="InterPro"/>
</dbReference>
<keyword evidence="1" id="KW-0343">GTPase activation</keyword>
<dbReference type="InterPro" id="IPR008936">
    <property type="entry name" value="Rho_GTPase_activation_prot"/>
</dbReference>
<feature type="region of interest" description="Disordered" evidence="10">
    <location>
        <begin position="639"/>
        <end position="682"/>
    </location>
</feature>
<dbReference type="GO" id="GO:0005737">
    <property type="term" value="C:cytoplasm"/>
    <property type="evidence" value="ECO:0007669"/>
    <property type="project" value="TreeGrafter"/>
</dbReference>
<name>A0A7J6BTV6_9TELE</name>
<dbReference type="GO" id="GO:0005547">
    <property type="term" value="F:phosphatidylinositol-3,4,5-trisphosphate binding"/>
    <property type="evidence" value="ECO:0007669"/>
    <property type="project" value="TreeGrafter"/>
</dbReference>
<evidence type="ECO:0000256" key="7">
    <source>
        <dbReference type="ARBA" id="ARBA00041768"/>
    </source>
</evidence>
<feature type="compositionally biased region" description="Low complexity" evidence="10">
    <location>
        <begin position="663"/>
        <end position="682"/>
    </location>
</feature>
<proteinExistence type="predicted"/>
<dbReference type="GO" id="GO:0008360">
    <property type="term" value="P:regulation of cell shape"/>
    <property type="evidence" value="ECO:0007669"/>
    <property type="project" value="TreeGrafter"/>
</dbReference>
<dbReference type="SMART" id="SM00324">
    <property type="entry name" value="RhoGAP"/>
    <property type="match status" value="1"/>
</dbReference>
<dbReference type="Gene3D" id="1.10.555.10">
    <property type="entry name" value="Rho GTPase activation protein"/>
    <property type="match status" value="1"/>
</dbReference>
<evidence type="ECO:0000256" key="4">
    <source>
        <dbReference type="ARBA" id="ARBA00023136"/>
    </source>
</evidence>
<evidence type="ECO:0000256" key="2">
    <source>
        <dbReference type="ARBA" id="ARBA00022692"/>
    </source>
</evidence>
<evidence type="ECO:0000256" key="8">
    <source>
        <dbReference type="ARBA" id="ARBA00042362"/>
    </source>
</evidence>
<dbReference type="Proteomes" id="UP000579812">
    <property type="component" value="Unassembled WGS sequence"/>
</dbReference>
<dbReference type="Gene3D" id="1.20.1250.20">
    <property type="entry name" value="MFS general substrate transporter like domains"/>
    <property type="match status" value="1"/>
</dbReference>
<protein>
    <recommendedName>
        <fullName evidence="6">Solute carrier family 22 member 6</fullName>
    </recommendedName>
    <alternativeName>
        <fullName evidence="8">Organic anion transporter 1</fullName>
    </alternativeName>
    <alternativeName>
        <fullName evidence="7">Renal organic anion transporter 1</fullName>
    </alternativeName>
</protein>
<organism evidence="16 17">
    <name type="scientific">Onychostoma macrolepis</name>
    <dbReference type="NCBI Taxonomy" id="369639"/>
    <lineage>
        <taxon>Eukaryota</taxon>
        <taxon>Metazoa</taxon>
        <taxon>Chordata</taxon>
        <taxon>Craniata</taxon>
        <taxon>Vertebrata</taxon>
        <taxon>Euteleostomi</taxon>
        <taxon>Actinopterygii</taxon>
        <taxon>Neopterygii</taxon>
        <taxon>Teleostei</taxon>
        <taxon>Ostariophysi</taxon>
        <taxon>Cypriniformes</taxon>
        <taxon>Cyprinidae</taxon>
        <taxon>Acrossocheilinae</taxon>
        <taxon>Onychostoma</taxon>
    </lineage>
</organism>
<evidence type="ECO:0000256" key="1">
    <source>
        <dbReference type="ARBA" id="ARBA00022468"/>
    </source>
</evidence>
<feature type="region of interest" description="Disordered" evidence="10">
    <location>
        <begin position="602"/>
        <end position="626"/>
    </location>
</feature>
<evidence type="ECO:0000313" key="17">
    <source>
        <dbReference type="Proteomes" id="UP000579812"/>
    </source>
</evidence>
<dbReference type="Pfam" id="PF00620">
    <property type="entry name" value="RhoGAP"/>
    <property type="match status" value="1"/>
</dbReference>
<feature type="transmembrane region" description="Helical" evidence="11">
    <location>
        <begin position="342"/>
        <end position="360"/>
    </location>
</feature>
<dbReference type="SMART" id="SM00105">
    <property type="entry name" value="ArfGap"/>
    <property type="match status" value="1"/>
</dbReference>
<comment type="caution">
    <text evidence="16">The sequence shown here is derived from an EMBL/GenBank/DDBJ whole genome shotgun (WGS) entry which is preliminary data.</text>
</comment>
<feature type="transmembrane region" description="Helical" evidence="11">
    <location>
        <begin position="372"/>
        <end position="396"/>
    </location>
</feature>
<dbReference type="InterPro" id="IPR038508">
    <property type="entry name" value="ArfGAP_dom_sf"/>
</dbReference>
<dbReference type="InterPro" id="IPR020846">
    <property type="entry name" value="MFS_dom"/>
</dbReference>
<dbReference type="InterPro" id="IPR036259">
    <property type="entry name" value="MFS_trans_sf"/>
</dbReference>
<comment type="subcellular location">
    <subcellularLocation>
        <location evidence="5">Basal cell membrane</location>
        <topology evidence="5">Multi-pass membrane protein</topology>
    </subcellularLocation>
</comment>
<dbReference type="InterPro" id="IPR001164">
    <property type="entry name" value="ArfGAP_dom"/>
</dbReference>
<dbReference type="InterPro" id="IPR011993">
    <property type="entry name" value="PH-like_dom_sf"/>
</dbReference>
<dbReference type="GO" id="GO:0005096">
    <property type="term" value="F:GTPase activator activity"/>
    <property type="evidence" value="ECO:0007669"/>
    <property type="project" value="UniProtKB-KW"/>
</dbReference>
<feature type="transmembrane region" description="Helical" evidence="11">
    <location>
        <begin position="225"/>
        <end position="248"/>
    </location>
</feature>
<keyword evidence="17" id="KW-1185">Reference proteome</keyword>
<dbReference type="PROSITE" id="PS50115">
    <property type="entry name" value="ARFGAP"/>
    <property type="match status" value="1"/>
</dbReference>
<feature type="domain" description="Rho-GAP" evidence="14">
    <location>
        <begin position="1338"/>
        <end position="1522"/>
    </location>
</feature>
<dbReference type="PANTHER" id="PTHR45899:SF5">
    <property type="entry name" value="ARF-GAP WITH RHO-GAP DOMAIN, ANK REPEAT AND PH DOMAIN-CONTAINING PROTEIN 1-LIKE"/>
    <property type="match status" value="1"/>
</dbReference>
<dbReference type="InterPro" id="IPR004749">
    <property type="entry name" value="Orgcat_transp/SVOP"/>
</dbReference>
<evidence type="ECO:0000256" key="11">
    <source>
        <dbReference type="SAM" id="Phobius"/>
    </source>
</evidence>
<evidence type="ECO:0000259" key="12">
    <source>
        <dbReference type="PROSITE" id="PS50003"/>
    </source>
</evidence>
<keyword evidence="4 11" id="KW-0472">Membrane</keyword>
<keyword evidence="9" id="KW-0479">Metal-binding</keyword>
<dbReference type="InterPro" id="IPR005828">
    <property type="entry name" value="MFS_sugar_transport-like"/>
</dbReference>
<feature type="transmembrane region" description="Helical" evidence="11">
    <location>
        <begin position="254"/>
        <end position="272"/>
    </location>
</feature>
<keyword evidence="9" id="KW-0863">Zinc-finger</keyword>
<dbReference type="GO" id="GO:0008270">
    <property type="term" value="F:zinc ion binding"/>
    <property type="evidence" value="ECO:0007669"/>
    <property type="project" value="UniProtKB-KW"/>
</dbReference>
<dbReference type="SUPFAM" id="SSF50729">
    <property type="entry name" value="PH domain-like"/>
    <property type="match status" value="2"/>
</dbReference>
<keyword evidence="2 11" id="KW-0812">Transmembrane</keyword>
<dbReference type="SUPFAM" id="SSF103473">
    <property type="entry name" value="MFS general substrate transporter"/>
    <property type="match status" value="1"/>
</dbReference>
<evidence type="ECO:0000256" key="5">
    <source>
        <dbReference type="ARBA" id="ARBA00034696"/>
    </source>
</evidence>
<evidence type="ECO:0000256" key="9">
    <source>
        <dbReference type="PROSITE-ProRule" id="PRU00288"/>
    </source>
</evidence>
<dbReference type="PROSITE" id="PS50850">
    <property type="entry name" value="MFS"/>
    <property type="match status" value="1"/>
</dbReference>
<dbReference type="SUPFAM" id="SSF57863">
    <property type="entry name" value="ArfGap/RecO-like zinc finger"/>
    <property type="match status" value="1"/>
</dbReference>
<dbReference type="InterPro" id="IPR000198">
    <property type="entry name" value="RhoGAP_dom"/>
</dbReference>
<dbReference type="NCBIfam" id="TIGR00898">
    <property type="entry name" value="2A0119"/>
    <property type="match status" value="1"/>
</dbReference>
<dbReference type="Gene3D" id="1.10.220.150">
    <property type="entry name" value="Arf GTPase activating protein"/>
    <property type="match status" value="1"/>
</dbReference>
<evidence type="ECO:0000313" key="16">
    <source>
        <dbReference type="EMBL" id="KAF4098171.1"/>
    </source>
</evidence>
<dbReference type="SUPFAM" id="SSF48350">
    <property type="entry name" value="GTPase activation domain, GAP"/>
    <property type="match status" value="1"/>
</dbReference>
<evidence type="ECO:0000259" key="13">
    <source>
        <dbReference type="PROSITE" id="PS50115"/>
    </source>
</evidence>
<dbReference type="Pfam" id="PF00083">
    <property type="entry name" value="Sugar_tr"/>
    <property type="match status" value="1"/>
</dbReference>